<reference evidence="4" key="1">
    <citation type="submission" date="2021-02" db="EMBL/GenBank/DDBJ databases">
        <authorList>
            <person name="Nowell W R."/>
        </authorList>
    </citation>
    <scope>NUCLEOTIDE SEQUENCE</scope>
</reference>
<dbReference type="Proteomes" id="UP000681967">
    <property type="component" value="Unassembled WGS sequence"/>
</dbReference>
<evidence type="ECO:0000313" key="5">
    <source>
        <dbReference type="EMBL" id="CAF2161425.1"/>
    </source>
</evidence>
<dbReference type="EMBL" id="CAJNRE010018094">
    <property type="protein sequence ID" value="CAF2161425.1"/>
    <property type="molecule type" value="Genomic_DNA"/>
</dbReference>
<dbReference type="InterPro" id="IPR018289">
    <property type="entry name" value="MULE_transposase_dom"/>
</dbReference>
<dbReference type="OrthoDB" id="10042362at2759"/>
<evidence type="ECO:0000313" key="7">
    <source>
        <dbReference type="EMBL" id="CAF4917503.1"/>
    </source>
</evidence>
<dbReference type="Proteomes" id="UP000663834">
    <property type="component" value="Unassembled WGS sequence"/>
</dbReference>
<dbReference type="EMBL" id="CAJOBI010178696">
    <property type="protein sequence ID" value="CAF4917503.1"/>
    <property type="molecule type" value="Genomic_DNA"/>
</dbReference>
<gene>
    <name evidence="6" type="ORF">BYL167_LOCUS52058</name>
    <name evidence="3" type="ORF">CJN711_LOCUS8542</name>
    <name evidence="4" type="ORF">KQP761_LOCUS8680</name>
    <name evidence="5" type="ORF">MBJ925_LOCUS33117</name>
    <name evidence="7" type="ORF">SMN809_LOCUS52536</name>
</gene>
<feature type="domain" description="MULE transposase" evidence="2">
    <location>
        <begin position="7"/>
        <end position="76"/>
    </location>
</feature>
<dbReference type="EMBL" id="CAJOBH010167058">
    <property type="protein sequence ID" value="CAF4898356.1"/>
    <property type="molecule type" value="Genomic_DNA"/>
</dbReference>
<evidence type="ECO:0000313" key="6">
    <source>
        <dbReference type="EMBL" id="CAF4898356.1"/>
    </source>
</evidence>
<dbReference type="Pfam" id="PF10551">
    <property type="entry name" value="MULE"/>
    <property type="match status" value="1"/>
</dbReference>
<evidence type="ECO:0000256" key="1">
    <source>
        <dbReference type="SAM" id="SignalP"/>
    </source>
</evidence>
<keyword evidence="1" id="KW-0732">Signal</keyword>
<feature type="signal peptide" evidence="1">
    <location>
        <begin position="1"/>
        <end position="23"/>
    </location>
</feature>
<dbReference type="EMBL" id="CAJNOV010003187">
    <property type="protein sequence ID" value="CAF1130738.1"/>
    <property type="molecule type" value="Genomic_DNA"/>
</dbReference>
<dbReference type="Proteomes" id="UP000676336">
    <property type="component" value="Unassembled WGS sequence"/>
</dbReference>
<feature type="chain" id="PRO_5035686951" description="MULE transposase domain-containing protein" evidence="1">
    <location>
        <begin position="24"/>
        <end position="171"/>
    </location>
</feature>
<evidence type="ECO:0000313" key="4">
    <source>
        <dbReference type="EMBL" id="CAF1380348.1"/>
    </source>
</evidence>
<sequence>MHVVYRNAVLLVVFALLHNKTQHTYRRLIDKLSEICPLWSPKFIMMDFEHASINAFGDKFVTTNSSIISGCCFHLRNSIQRKVQVNPVFARPVNQIAALAFLQSNDASQGFDDQYNALPQMLHPLLDYFEDTYVGRNRTQGRIKPMFEIEFWNMHQRTTDRLMQTNNSTEA</sequence>
<proteinExistence type="predicted"/>
<protein>
    <recommendedName>
        <fullName evidence="2">MULE transposase domain-containing protein</fullName>
    </recommendedName>
</protein>
<evidence type="ECO:0000259" key="2">
    <source>
        <dbReference type="Pfam" id="PF10551"/>
    </source>
</evidence>
<evidence type="ECO:0000313" key="3">
    <source>
        <dbReference type="EMBL" id="CAF1130738.1"/>
    </source>
</evidence>
<dbReference type="EMBL" id="CAJNOW010003373">
    <property type="protein sequence ID" value="CAF1380348.1"/>
    <property type="molecule type" value="Genomic_DNA"/>
</dbReference>
<comment type="caution">
    <text evidence="4">The sequence shown here is derived from an EMBL/GenBank/DDBJ whole genome shotgun (WGS) entry which is preliminary data.</text>
</comment>
<dbReference type="AlphaFoldDB" id="A0A815JS12"/>
<dbReference type="Proteomes" id="UP000663855">
    <property type="component" value="Unassembled WGS sequence"/>
</dbReference>
<name>A0A815JS12_9BILA</name>
<accession>A0A815JS12</accession>
<evidence type="ECO:0000313" key="8">
    <source>
        <dbReference type="Proteomes" id="UP000663834"/>
    </source>
</evidence>
<organism evidence="4 8">
    <name type="scientific">Rotaria magnacalcarata</name>
    <dbReference type="NCBI Taxonomy" id="392030"/>
    <lineage>
        <taxon>Eukaryota</taxon>
        <taxon>Metazoa</taxon>
        <taxon>Spiralia</taxon>
        <taxon>Gnathifera</taxon>
        <taxon>Rotifera</taxon>
        <taxon>Eurotatoria</taxon>
        <taxon>Bdelloidea</taxon>
        <taxon>Philodinida</taxon>
        <taxon>Philodinidae</taxon>
        <taxon>Rotaria</taxon>
    </lineage>
</organism>
<dbReference type="Proteomes" id="UP000663824">
    <property type="component" value="Unassembled WGS sequence"/>
</dbReference>